<organism evidence="1 2">
    <name type="scientific">Lujinxingia litoralis</name>
    <dbReference type="NCBI Taxonomy" id="2211119"/>
    <lineage>
        <taxon>Bacteria</taxon>
        <taxon>Deltaproteobacteria</taxon>
        <taxon>Bradymonadales</taxon>
        <taxon>Lujinxingiaceae</taxon>
        <taxon>Lujinxingia</taxon>
    </lineage>
</organism>
<keyword evidence="1" id="KW-0808">Transferase</keyword>
<evidence type="ECO:0000313" key="2">
    <source>
        <dbReference type="Proteomes" id="UP000249169"/>
    </source>
</evidence>
<sequence length="242" mass="26235">MSDANGFDLFANDYDAWFSENQPLLESEVRLLAHLWPEPKPARVLSVGCGTGLFEAVLKRDFDIVVTDGIEPAEGMAAIARTRGMEVTIGTAEEGDFGQELFDMLVFNGSSSYVNDLQGVFERAFNALRPGGYVMVIDVPRESSFGILYCLAAELGTWDHPLMAGVAPKSPYPMPFVRAASWHTTAERIEALTAAGFTVEKTAQTLTTHPVRAGEEVEMPRDGHESGDYVGVLASKTTAGHS</sequence>
<comment type="caution">
    <text evidence="1">The sequence shown here is derived from an EMBL/GenBank/DDBJ whole genome shotgun (WGS) entry which is preliminary data.</text>
</comment>
<reference evidence="1 2" key="1">
    <citation type="submission" date="2018-05" db="EMBL/GenBank/DDBJ databases">
        <title>Lujinxingia marina gen. nov. sp. nov., a new facultative anaerobic member of the class Deltaproteobacteria, and proposal of Lujinxingaceae fam. nov.</title>
        <authorList>
            <person name="Li C.-M."/>
        </authorList>
    </citation>
    <scope>NUCLEOTIDE SEQUENCE [LARGE SCALE GENOMIC DNA]</scope>
    <source>
        <strain evidence="1 2">B210</strain>
    </source>
</reference>
<dbReference type="GO" id="GO:0008168">
    <property type="term" value="F:methyltransferase activity"/>
    <property type="evidence" value="ECO:0007669"/>
    <property type="project" value="UniProtKB-KW"/>
</dbReference>
<dbReference type="GO" id="GO:0032259">
    <property type="term" value="P:methylation"/>
    <property type="evidence" value="ECO:0007669"/>
    <property type="project" value="UniProtKB-KW"/>
</dbReference>
<dbReference type="Proteomes" id="UP000249169">
    <property type="component" value="Unassembled WGS sequence"/>
</dbReference>
<gene>
    <name evidence="1" type="ORF">DL240_14630</name>
</gene>
<dbReference type="OrthoDB" id="9782767at2"/>
<dbReference type="Pfam" id="PF13489">
    <property type="entry name" value="Methyltransf_23"/>
    <property type="match status" value="1"/>
</dbReference>
<evidence type="ECO:0000313" key="1">
    <source>
        <dbReference type="EMBL" id="RAL21014.1"/>
    </source>
</evidence>
<accession>A0A328C4T7</accession>
<keyword evidence="2" id="KW-1185">Reference proteome</keyword>
<name>A0A328C4T7_9DELT</name>
<dbReference type="CDD" id="cd02440">
    <property type="entry name" value="AdoMet_MTases"/>
    <property type="match status" value="1"/>
</dbReference>
<dbReference type="InterPro" id="IPR029063">
    <property type="entry name" value="SAM-dependent_MTases_sf"/>
</dbReference>
<dbReference type="Gene3D" id="3.40.50.150">
    <property type="entry name" value="Vaccinia Virus protein VP39"/>
    <property type="match status" value="1"/>
</dbReference>
<keyword evidence="1" id="KW-0489">Methyltransferase</keyword>
<dbReference type="SUPFAM" id="SSF53335">
    <property type="entry name" value="S-adenosyl-L-methionine-dependent methyltransferases"/>
    <property type="match status" value="1"/>
</dbReference>
<proteinExistence type="predicted"/>
<dbReference type="AlphaFoldDB" id="A0A328C4T7"/>
<dbReference type="EMBL" id="QHKO01000007">
    <property type="protein sequence ID" value="RAL21014.1"/>
    <property type="molecule type" value="Genomic_DNA"/>
</dbReference>
<dbReference type="PANTHER" id="PTHR43861">
    <property type="entry name" value="TRANS-ACONITATE 2-METHYLTRANSFERASE-RELATED"/>
    <property type="match status" value="1"/>
</dbReference>
<dbReference type="PANTHER" id="PTHR43861:SF1">
    <property type="entry name" value="TRANS-ACONITATE 2-METHYLTRANSFERASE"/>
    <property type="match status" value="1"/>
</dbReference>
<protein>
    <submittedName>
        <fullName evidence="1">SAM-dependent methyltransferase</fullName>
    </submittedName>
</protein>